<evidence type="ECO:0000313" key="6">
    <source>
        <dbReference type="Proteomes" id="UP001528823"/>
    </source>
</evidence>
<dbReference type="PANTHER" id="PTHR35936:SF25">
    <property type="entry name" value="ABC TRANSPORTER SUBSTRATE-BINDING PROTEIN"/>
    <property type="match status" value="1"/>
</dbReference>
<dbReference type="Pfam" id="PF00497">
    <property type="entry name" value="SBP_bac_3"/>
    <property type="match status" value="1"/>
</dbReference>
<dbReference type="SUPFAM" id="SSF53850">
    <property type="entry name" value="Periplasmic binding protein-like II"/>
    <property type="match status" value="1"/>
</dbReference>
<gene>
    <name evidence="5" type="ORF">ORQ98_02205</name>
</gene>
<evidence type="ECO:0000259" key="4">
    <source>
        <dbReference type="Pfam" id="PF00497"/>
    </source>
</evidence>
<reference evidence="5 6" key="1">
    <citation type="submission" date="2022-11" db="EMBL/GenBank/DDBJ databases">
        <title>Spartinivicinus poritis sp. nov., isolated from scleractinian coral Porites lutea.</title>
        <authorList>
            <person name="Zhang G."/>
            <person name="Cai L."/>
            <person name="Wei Q."/>
        </authorList>
    </citation>
    <scope>NUCLEOTIDE SEQUENCE [LARGE SCALE GENOMIC DNA]</scope>
    <source>
        <strain evidence="5 6">A2-2</strain>
    </source>
</reference>
<evidence type="ECO:0000313" key="5">
    <source>
        <dbReference type="EMBL" id="MDE1460772.1"/>
    </source>
</evidence>
<proteinExistence type="inferred from homology"/>
<keyword evidence="2 3" id="KW-0732">Signal</keyword>
<dbReference type="Gene3D" id="3.40.190.10">
    <property type="entry name" value="Periplasmic binding protein-like II"/>
    <property type="match status" value="2"/>
</dbReference>
<feature type="chain" id="PRO_5045093428" evidence="3">
    <location>
        <begin position="20"/>
        <end position="248"/>
    </location>
</feature>
<sequence length="248" mass="28842">MRTFLLAICISLLPLASYAINKEFDYLFATDSWPPYYGATLKDGGFFSVIVKEAYRIQGKKVRILYTSWKRAFELTKQGKYEGILGIYYLPEREKYFLYSSAITHSKQYLFSKISSNISFKTLQDLSPYRIGIVRGYHYSDEFDKADYLSKHEEVSTKKVIKLLLLGRLELIAADRRVMKYYVSTKYHELVNKYKEHPLMLKSITVHLAISKAIPNVEQLHQEFEAGFAIMKKQGLDKAIMLKYGFSP</sequence>
<feature type="signal peptide" evidence="3">
    <location>
        <begin position="1"/>
        <end position="19"/>
    </location>
</feature>
<dbReference type="InterPro" id="IPR001638">
    <property type="entry name" value="Solute-binding_3/MltF_N"/>
</dbReference>
<accession>A0ABT5U386</accession>
<dbReference type="EMBL" id="JAPMOU010000002">
    <property type="protein sequence ID" value="MDE1460772.1"/>
    <property type="molecule type" value="Genomic_DNA"/>
</dbReference>
<dbReference type="RefSeq" id="WP_274687143.1">
    <property type="nucleotide sequence ID" value="NZ_JAPMOU010000002.1"/>
</dbReference>
<evidence type="ECO:0000256" key="1">
    <source>
        <dbReference type="ARBA" id="ARBA00010333"/>
    </source>
</evidence>
<comment type="similarity">
    <text evidence="1">Belongs to the bacterial solute-binding protein 3 family.</text>
</comment>
<feature type="domain" description="Solute-binding protein family 3/N-terminal" evidence="4">
    <location>
        <begin position="40"/>
        <end position="244"/>
    </location>
</feature>
<protein>
    <submittedName>
        <fullName evidence="5">Transporter substrate-binding domain-containing protein</fullName>
    </submittedName>
</protein>
<comment type="caution">
    <text evidence="5">The sequence shown here is derived from an EMBL/GenBank/DDBJ whole genome shotgun (WGS) entry which is preliminary data.</text>
</comment>
<dbReference type="Proteomes" id="UP001528823">
    <property type="component" value="Unassembled WGS sequence"/>
</dbReference>
<keyword evidence="6" id="KW-1185">Reference proteome</keyword>
<evidence type="ECO:0000256" key="2">
    <source>
        <dbReference type="ARBA" id="ARBA00022729"/>
    </source>
</evidence>
<evidence type="ECO:0000256" key="3">
    <source>
        <dbReference type="SAM" id="SignalP"/>
    </source>
</evidence>
<name>A0ABT5U386_9GAMM</name>
<dbReference type="PANTHER" id="PTHR35936">
    <property type="entry name" value="MEMBRANE-BOUND LYTIC MUREIN TRANSGLYCOSYLASE F"/>
    <property type="match status" value="1"/>
</dbReference>
<organism evidence="5 6">
    <name type="scientific">Spartinivicinus poritis</name>
    <dbReference type="NCBI Taxonomy" id="2994640"/>
    <lineage>
        <taxon>Bacteria</taxon>
        <taxon>Pseudomonadati</taxon>
        <taxon>Pseudomonadota</taxon>
        <taxon>Gammaproteobacteria</taxon>
        <taxon>Oceanospirillales</taxon>
        <taxon>Zooshikellaceae</taxon>
        <taxon>Spartinivicinus</taxon>
    </lineage>
</organism>